<feature type="transmembrane region" description="Helical" evidence="2">
    <location>
        <begin position="331"/>
        <end position="350"/>
    </location>
</feature>
<name>A0A8H4VRJ9_9HELO</name>
<evidence type="ECO:0000313" key="5">
    <source>
        <dbReference type="Proteomes" id="UP000566819"/>
    </source>
</evidence>
<keyword evidence="2" id="KW-0812">Transmembrane</keyword>
<feature type="transmembrane region" description="Helical" evidence="2">
    <location>
        <begin position="234"/>
        <end position="254"/>
    </location>
</feature>
<dbReference type="EMBL" id="JAAMPI010001971">
    <property type="protein sequence ID" value="KAF4620231.1"/>
    <property type="molecule type" value="Genomic_DNA"/>
</dbReference>
<protein>
    <recommendedName>
        <fullName evidence="3">DUF7702 domain-containing protein</fullName>
    </recommendedName>
</protein>
<evidence type="ECO:0000256" key="1">
    <source>
        <dbReference type="SAM" id="MobiDB-lite"/>
    </source>
</evidence>
<evidence type="ECO:0000256" key="2">
    <source>
        <dbReference type="SAM" id="Phobius"/>
    </source>
</evidence>
<dbReference type="PANTHER" id="PTHR42109">
    <property type="entry name" value="UNPLACED GENOMIC SCAFFOLD UM_SCAF_CONTIG_1.265, WHOLE GENOME SHOTGUN SEQUENCE"/>
    <property type="match status" value="1"/>
</dbReference>
<dbReference type="Proteomes" id="UP000566819">
    <property type="component" value="Unassembled WGS sequence"/>
</dbReference>
<reference evidence="4 5" key="1">
    <citation type="submission" date="2020-03" db="EMBL/GenBank/DDBJ databases">
        <title>Draft Genome Sequence of Cudoniella acicularis.</title>
        <authorList>
            <person name="Buettner E."/>
            <person name="Kellner H."/>
        </authorList>
    </citation>
    <scope>NUCLEOTIDE SEQUENCE [LARGE SCALE GENOMIC DNA]</scope>
    <source>
        <strain evidence="4 5">DSM 108380</strain>
    </source>
</reference>
<feature type="domain" description="DUF7702" evidence="3">
    <location>
        <begin position="199"/>
        <end position="296"/>
    </location>
</feature>
<sequence length="575" mass="63318">MDTLPYRHSNGLDAAAAGPRPSSQDTGSAGSTDKTTTKIYNSTNQAHPPSNHSKSESRDAKGQCNSRNVCSNAQDDGIINEEQKNGKGVLGDRSDGDEEALRALESYAAFQVTLLRHLAADSTFNEHPRQSLSPDLFFQSGHLSEPSMSDAALSRYATPPRMNLQVTAPQNFVDIDAPPSFNLQHFNPPKTHRNAVMISTTEAIAIAEICVYTPISLLTTITIFHHGFKRQSGWIYLFIFCLVRIIGAAFKISSASHPTSTTDAEWAAILQSVGLSPLLLASLGLLKRVTDFVSSRVRSEPEPGTHIAAKGGLIGKLISKRATAASRRSRIIQLSQIPIVLGLIFCVIGGTDATSTNPSDAKKGPTFTKIGIVIFLAAYILLTSLLAITARDVGNSPREEKRLYWVVVAAIPFLGAFRKALHRIQELESSAEDKDIATALTCWGVDVSTNNKKSFEEIFKTCIRVRLFGTPELCFCFAASNMRKFQGLFIIQVDQTLRRIRREIRYFESIPLVYSRFNLHLHSSTLVRFLLTVPLQNLEHIRDLSIIYNINILSFLLPIKNNVLEASIYGDSQGE</sequence>
<dbReference type="OrthoDB" id="2560628at2759"/>
<feature type="region of interest" description="Disordered" evidence="1">
    <location>
        <begin position="1"/>
        <end position="94"/>
    </location>
</feature>
<dbReference type="AlphaFoldDB" id="A0A8H4VRJ9"/>
<organism evidence="4 5">
    <name type="scientific">Cudoniella acicularis</name>
    <dbReference type="NCBI Taxonomy" id="354080"/>
    <lineage>
        <taxon>Eukaryota</taxon>
        <taxon>Fungi</taxon>
        <taxon>Dikarya</taxon>
        <taxon>Ascomycota</taxon>
        <taxon>Pezizomycotina</taxon>
        <taxon>Leotiomycetes</taxon>
        <taxon>Helotiales</taxon>
        <taxon>Tricladiaceae</taxon>
        <taxon>Cudoniella</taxon>
    </lineage>
</organism>
<feature type="transmembrane region" description="Helical" evidence="2">
    <location>
        <begin position="370"/>
        <end position="390"/>
    </location>
</feature>
<dbReference type="PANTHER" id="PTHR42109:SF2">
    <property type="entry name" value="INTEGRAL MEMBRANE PROTEIN"/>
    <property type="match status" value="1"/>
</dbReference>
<keyword evidence="2" id="KW-0472">Membrane</keyword>
<evidence type="ECO:0000313" key="4">
    <source>
        <dbReference type="EMBL" id="KAF4620231.1"/>
    </source>
</evidence>
<evidence type="ECO:0000259" key="3">
    <source>
        <dbReference type="Pfam" id="PF24800"/>
    </source>
</evidence>
<dbReference type="InterPro" id="IPR056119">
    <property type="entry name" value="DUF7702"/>
</dbReference>
<proteinExistence type="predicted"/>
<feature type="compositionally biased region" description="Basic and acidic residues" evidence="1">
    <location>
        <begin position="81"/>
        <end position="94"/>
    </location>
</feature>
<accession>A0A8H4VRJ9</accession>
<feature type="compositionally biased region" description="Polar residues" evidence="1">
    <location>
        <begin position="63"/>
        <end position="74"/>
    </location>
</feature>
<comment type="caution">
    <text evidence="4">The sequence shown here is derived from an EMBL/GenBank/DDBJ whole genome shotgun (WGS) entry which is preliminary data.</text>
</comment>
<feature type="transmembrane region" description="Helical" evidence="2">
    <location>
        <begin position="402"/>
        <end position="421"/>
    </location>
</feature>
<keyword evidence="2" id="KW-1133">Transmembrane helix</keyword>
<feature type="domain" description="DUF7702" evidence="3">
    <location>
        <begin position="320"/>
        <end position="414"/>
    </location>
</feature>
<feature type="compositionally biased region" description="Polar residues" evidence="1">
    <location>
        <begin position="21"/>
        <end position="52"/>
    </location>
</feature>
<dbReference type="Pfam" id="PF24800">
    <property type="entry name" value="DUF7702"/>
    <property type="match status" value="2"/>
</dbReference>
<feature type="transmembrane region" description="Helical" evidence="2">
    <location>
        <begin position="266"/>
        <end position="286"/>
    </location>
</feature>
<keyword evidence="5" id="KW-1185">Reference proteome</keyword>
<gene>
    <name evidence="4" type="ORF">G7Y89_g14590</name>
</gene>